<keyword evidence="9" id="KW-1185">Reference proteome</keyword>
<dbReference type="GeneID" id="586032"/>
<evidence type="ECO:0000256" key="1">
    <source>
        <dbReference type="ARBA" id="ARBA00004613"/>
    </source>
</evidence>
<dbReference type="PANTHER" id="PTHR11610:SF178">
    <property type="entry name" value="LIPASE MEMBER H-A-LIKE PROTEIN"/>
    <property type="match status" value="1"/>
</dbReference>
<reference evidence="9" key="1">
    <citation type="submission" date="2015-02" db="EMBL/GenBank/DDBJ databases">
        <title>Genome sequencing for Strongylocentrotus purpuratus.</title>
        <authorList>
            <person name="Murali S."/>
            <person name="Liu Y."/>
            <person name="Vee V."/>
            <person name="English A."/>
            <person name="Wang M."/>
            <person name="Skinner E."/>
            <person name="Han Y."/>
            <person name="Muzny D.M."/>
            <person name="Worley K.C."/>
            <person name="Gibbs R.A."/>
        </authorList>
    </citation>
    <scope>NUCLEOTIDE SEQUENCE</scope>
</reference>
<keyword evidence="6" id="KW-0732">Signal</keyword>
<evidence type="ECO:0000313" key="8">
    <source>
        <dbReference type="EnsemblMetazoa" id="XP_030842162"/>
    </source>
</evidence>
<evidence type="ECO:0000256" key="6">
    <source>
        <dbReference type="SAM" id="SignalP"/>
    </source>
</evidence>
<dbReference type="InterPro" id="IPR000734">
    <property type="entry name" value="TAG_lipase"/>
</dbReference>
<feature type="region of interest" description="Disordered" evidence="5">
    <location>
        <begin position="268"/>
        <end position="298"/>
    </location>
</feature>
<evidence type="ECO:0000256" key="4">
    <source>
        <dbReference type="RuleBase" id="RU004262"/>
    </source>
</evidence>
<dbReference type="AlphaFoldDB" id="A0A7M7NVM1"/>
<dbReference type="Pfam" id="PF00151">
    <property type="entry name" value="Lipase"/>
    <property type="match status" value="1"/>
</dbReference>
<evidence type="ECO:0000256" key="3">
    <source>
        <dbReference type="ARBA" id="ARBA00022525"/>
    </source>
</evidence>
<dbReference type="RefSeq" id="XP_030842162.1">
    <property type="nucleotide sequence ID" value="XM_030986302.1"/>
</dbReference>
<feature type="chain" id="PRO_5029827754" description="Lipase domain-containing protein" evidence="6">
    <location>
        <begin position="20"/>
        <end position="334"/>
    </location>
</feature>
<evidence type="ECO:0000256" key="2">
    <source>
        <dbReference type="ARBA" id="ARBA00010701"/>
    </source>
</evidence>
<dbReference type="InterPro" id="IPR029058">
    <property type="entry name" value="AB_hydrolase_fold"/>
</dbReference>
<evidence type="ECO:0000259" key="7">
    <source>
        <dbReference type="Pfam" id="PF00151"/>
    </source>
</evidence>
<reference evidence="8" key="2">
    <citation type="submission" date="2021-01" db="UniProtKB">
        <authorList>
            <consortium name="EnsemblMetazoa"/>
        </authorList>
    </citation>
    <scope>IDENTIFICATION</scope>
</reference>
<evidence type="ECO:0000256" key="5">
    <source>
        <dbReference type="SAM" id="MobiDB-lite"/>
    </source>
</evidence>
<dbReference type="PRINTS" id="PR00821">
    <property type="entry name" value="TAGLIPASE"/>
</dbReference>
<feature type="domain" description="Lipase" evidence="7">
    <location>
        <begin position="38"/>
        <end position="229"/>
    </location>
</feature>
<dbReference type="FunFam" id="3.40.50.1820:FF:000833">
    <property type="entry name" value="Uncharacterized protein"/>
    <property type="match status" value="1"/>
</dbReference>
<keyword evidence="3" id="KW-0964">Secreted</keyword>
<dbReference type="GO" id="GO:0005576">
    <property type="term" value="C:extracellular region"/>
    <property type="evidence" value="ECO:0007669"/>
    <property type="project" value="UniProtKB-SubCell"/>
</dbReference>
<name>A0A7M7NVM1_STRPU</name>
<protein>
    <recommendedName>
        <fullName evidence="7">Lipase domain-containing protein</fullName>
    </recommendedName>
</protein>
<sequence>MATLPRLLAFMGFIAAVWCNTCFDDLGCFDSPHDCHRMTPSNPADIGTTFQVFTRDNPKIGDVLDRKNLDTIRGSRFSPSRETKIFVHGWKDSMQWGSWEKFRDRFLDTYDVNVIYVDWSKGSGMGYLKSTANTRVVGREIAKLIEAFNAATGATFDSMHIIGHSLGAHTAGYAGEACQDPTSNKGEAVGRITGLDPAGPEFSGNLDNACRLDRSDAPFVDIMHTDGEVVGGAGLMDQISTLMAARTCPDVRWSLRCVIITESRHSSWRASRHHVRSPQRRRERRGRTSKPDERRDARLRHALIWATRRTSTRGKGHSIWRPTQRVLTARGKGG</sequence>
<evidence type="ECO:0000313" key="9">
    <source>
        <dbReference type="Proteomes" id="UP000007110"/>
    </source>
</evidence>
<accession>A0A7M7NVM1</accession>
<comment type="similarity">
    <text evidence="2 4">Belongs to the AB hydrolase superfamily. Lipase family.</text>
</comment>
<organism evidence="8 9">
    <name type="scientific">Strongylocentrotus purpuratus</name>
    <name type="common">Purple sea urchin</name>
    <dbReference type="NCBI Taxonomy" id="7668"/>
    <lineage>
        <taxon>Eukaryota</taxon>
        <taxon>Metazoa</taxon>
        <taxon>Echinodermata</taxon>
        <taxon>Eleutherozoa</taxon>
        <taxon>Echinozoa</taxon>
        <taxon>Echinoidea</taxon>
        <taxon>Euechinoidea</taxon>
        <taxon>Echinacea</taxon>
        <taxon>Camarodonta</taxon>
        <taxon>Echinidea</taxon>
        <taxon>Strongylocentrotidae</taxon>
        <taxon>Strongylocentrotus</taxon>
    </lineage>
</organism>
<dbReference type="EnsemblMetazoa" id="XM_030986302">
    <property type="protein sequence ID" value="XP_030842162"/>
    <property type="gene ID" value="LOC586032"/>
</dbReference>
<dbReference type="GO" id="GO:0016298">
    <property type="term" value="F:lipase activity"/>
    <property type="evidence" value="ECO:0007669"/>
    <property type="project" value="InterPro"/>
</dbReference>
<comment type="subcellular location">
    <subcellularLocation>
        <location evidence="1">Secreted</location>
    </subcellularLocation>
</comment>
<dbReference type="SUPFAM" id="SSF53474">
    <property type="entry name" value="alpha/beta-Hydrolases"/>
    <property type="match status" value="1"/>
</dbReference>
<dbReference type="PANTHER" id="PTHR11610">
    <property type="entry name" value="LIPASE"/>
    <property type="match status" value="1"/>
</dbReference>
<feature type="signal peptide" evidence="6">
    <location>
        <begin position="1"/>
        <end position="19"/>
    </location>
</feature>
<dbReference type="Gene3D" id="3.40.50.1820">
    <property type="entry name" value="alpha/beta hydrolase"/>
    <property type="match status" value="1"/>
</dbReference>
<feature type="compositionally biased region" description="Basic residues" evidence="5">
    <location>
        <begin position="268"/>
        <end position="288"/>
    </location>
</feature>
<dbReference type="Proteomes" id="UP000007110">
    <property type="component" value="Unassembled WGS sequence"/>
</dbReference>
<proteinExistence type="inferred from homology"/>
<dbReference type="InterPro" id="IPR013818">
    <property type="entry name" value="Lipase"/>
</dbReference>